<evidence type="ECO:0008006" key="3">
    <source>
        <dbReference type="Google" id="ProtNLM"/>
    </source>
</evidence>
<reference evidence="1" key="1">
    <citation type="submission" date="2022-10" db="EMBL/GenBank/DDBJ databases">
        <title>Flavobacterium sp. nov., a bacterium isolated from lake sediment.</title>
        <authorList>
            <person name="Qu J.-H."/>
        </authorList>
    </citation>
    <scope>NUCLEOTIDE SEQUENCE</scope>
    <source>
        <strain evidence="1">TH16-21</strain>
    </source>
</reference>
<gene>
    <name evidence="1" type="ORF">OJ995_03655</name>
</gene>
<dbReference type="RefSeq" id="WP_264368197.1">
    <property type="nucleotide sequence ID" value="NZ_JAPCIO010000002.1"/>
</dbReference>
<sequence length="778" mass="89033">MRKLLSLLCFTSVLTFSQTINKEKIAQSLDNYYQFERENIHLHLNKFSFLSGETIWFKGYIFDKKTNTPNTGTTNVYISLYNSEKKEISNDLFFASNGTLEGQLQTSKNLESGIYYLHIYTNFMNNFIEDESTYQEIEILNTNQINTQKTYNKTDYSITVGYEGGNLISDCDNNVVIQIKDCQEKGIKLDNIRVLDEKQNSITTFSTNDLGYGKFILPKVKNENYSIVSSNNSINFVEKLQKPSLDGFNLILDNITGDAYTLEIRTNPNILKKYDNEELFLLIQKDRATRFITFKIQKNVIMKFTLDKKNFFEGVNTLRLIDKNLNQISERIIYKKENSADAITSINYVKLKDSIKITGNIINPNSILSISALPKSKTQNSYQNSIIKTLSFDNYLSKKIDAELLTAKTSVSDFDLYLISNTSKYNWQSILNQSPTNKYEFETGIDLSIKLNNTNTSKATNQLKIFTTNGISETTNLSSEGDFVYKNILALDSLAIHYKFPEKPDLANKISISHTLKKNSSKFIKLNPIIFSKCAITYSETKNEINFNNSEIKTTELNDVEVVQNIKQKLQYTNYPTTRGAKPYKVTEVVSDTYKDVLSFIASHEYDVQVENGRTVILTRNKRSFLGNRYPLVFLDNTRVDNINDLVNLRLINVEEIYINNKGAGMGNEGMNGVISIFTKKSGTVTLQPEAKKSNFFYITNGFKNVIPFSDTIELVKQSPSVFKEFGTIDFSRTLETKPDGSFEYMIPLNNQKEIILNIQGMDSKGQLYYQNIELEIK</sequence>
<name>A0ABT3EFX8_9FLAO</name>
<dbReference type="EMBL" id="JAPCIO010000002">
    <property type="protein sequence ID" value="MCW1147316.1"/>
    <property type="molecule type" value="Genomic_DNA"/>
</dbReference>
<evidence type="ECO:0000313" key="1">
    <source>
        <dbReference type="EMBL" id="MCW1147316.1"/>
    </source>
</evidence>
<dbReference type="Gene3D" id="2.60.40.1930">
    <property type="match status" value="1"/>
</dbReference>
<comment type="caution">
    <text evidence="1">The sequence shown here is derived from an EMBL/GenBank/DDBJ whole genome shotgun (WGS) entry which is preliminary data.</text>
</comment>
<accession>A0ABT3EFX8</accession>
<organism evidence="1 2">
    <name type="scientific">Flavobacterium lacisediminis</name>
    <dbReference type="NCBI Taxonomy" id="2989705"/>
    <lineage>
        <taxon>Bacteria</taxon>
        <taxon>Pseudomonadati</taxon>
        <taxon>Bacteroidota</taxon>
        <taxon>Flavobacteriia</taxon>
        <taxon>Flavobacteriales</taxon>
        <taxon>Flavobacteriaceae</taxon>
        <taxon>Flavobacterium</taxon>
    </lineage>
</organism>
<dbReference type="Proteomes" id="UP001165677">
    <property type="component" value="Unassembled WGS sequence"/>
</dbReference>
<proteinExistence type="predicted"/>
<evidence type="ECO:0000313" key="2">
    <source>
        <dbReference type="Proteomes" id="UP001165677"/>
    </source>
</evidence>
<keyword evidence="2" id="KW-1185">Reference proteome</keyword>
<protein>
    <recommendedName>
        <fullName evidence="3">TonB-dependent receptor plug domain-containing protein</fullName>
    </recommendedName>
</protein>